<dbReference type="SUPFAM" id="SSF47781">
    <property type="entry name" value="RuvA domain 2-like"/>
    <property type="match status" value="1"/>
</dbReference>
<feature type="domain" description="Helix-hairpin-helix DNA-binding motif class 1" evidence="2">
    <location>
        <begin position="56"/>
        <end position="75"/>
    </location>
</feature>
<dbReference type="Gene3D" id="1.10.150.320">
    <property type="entry name" value="Photosystem II 12 kDa extrinsic protein"/>
    <property type="match status" value="1"/>
</dbReference>
<feature type="transmembrane region" description="Helical" evidence="1">
    <location>
        <begin position="9"/>
        <end position="28"/>
    </location>
</feature>
<dbReference type="InterPro" id="IPR051675">
    <property type="entry name" value="Endo/Exo/Phosphatase_dom_1"/>
</dbReference>
<dbReference type="GO" id="GO:0006281">
    <property type="term" value="P:DNA repair"/>
    <property type="evidence" value="ECO:0007669"/>
    <property type="project" value="InterPro"/>
</dbReference>
<keyword evidence="1" id="KW-1133">Transmembrane helix</keyword>
<dbReference type="InterPro" id="IPR003583">
    <property type="entry name" value="Hlx-hairpin-Hlx_DNA-bd_motif"/>
</dbReference>
<evidence type="ECO:0000313" key="4">
    <source>
        <dbReference type="Proteomes" id="UP000317778"/>
    </source>
</evidence>
<dbReference type="PANTHER" id="PTHR21180:SF32">
    <property type="entry name" value="ENDONUCLEASE_EXONUCLEASE_PHOSPHATASE FAMILY DOMAIN-CONTAINING PROTEIN 1"/>
    <property type="match status" value="1"/>
</dbReference>
<accession>A0A532V7X5</accession>
<dbReference type="Pfam" id="PF12836">
    <property type="entry name" value="HHH_3"/>
    <property type="match status" value="1"/>
</dbReference>
<dbReference type="Proteomes" id="UP000317778">
    <property type="component" value="Unassembled WGS sequence"/>
</dbReference>
<reference evidence="3 4" key="1">
    <citation type="submission" date="2017-06" db="EMBL/GenBank/DDBJ databases">
        <title>Novel microbial phyla capable of carbon fixation and sulfur reduction in deep-sea sediments.</title>
        <authorList>
            <person name="Huang J."/>
            <person name="Baker B."/>
            <person name="Wang Y."/>
        </authorList>
    </citation>
    <scope>NUCLEOTIDE SEQUENCE [LARGE SCALE GENOMIC DNA]</scope>
    <source>
        <strain evidence="3">B3_TA06</strain>
    </source>
</reference>
<dbReference type="PANTHER" id="PTHR21180">
    <property type="entry name" value="ENDONUCLEASE/EXONUCLEASE/PHOSPHATASE FAMILY DOMAIN-CONTAINING PROTEIN 1"/>
    <property type="match status" value="1"/>
</dbReference>
<proteinExistence type="predicted"/>
<protein>
    <recommendedName>
        <fullName evidence="2">Helix-hairpin-helix DNA-binding motif class 1 domain-containing protein</fullName>
    </recommendedName>
</protein>
<dbReference type="AlphaFoldDB" id="A0A532V7X5"/>
<evidence type="ECO:0000256" key="1">
    <source>
        <dbReference type="SAM" id="Phobius"/>
    </source>
</evidence>
<gene>
    <name evidence="3" type="ORF">CEE36_04535</name>
</gene>
<keyword evidence="1" id="KW-0812">Transmembrane</keyword>
<evidence type="ECO:0000313" key="3">
    <source>
        <dbReference type="EMBL" id="TKJ43305.1"/>
    </source>
</evidence>
<evidence type="ECO:0000259" key="2">
    <source>
        <dbReference type="SMART" id="SM00278"/>
    </source>
</evidence>
<keyword evidence="1" id="KW-0472">Membrane</keyword>
<feature type="domain" description="Helix-hairpin-helix DNA-binding motif class 1" evidence="2">
    <location>
        <begin position="86"/>
        <end position="105"/>
    </location>
</feature>
<name>A0A532V7X5_UNCT6</name>
<dbReference type="EMBL" id="NJBO01000005">
    <property type="protein sequence ID" value="TKJ43305.1"/>
    <property type="molecule type" value="Genomic_DNA"/>
</dbReference>
<organism evidence="3 4">
    <name type="scientific">candidate division TA06 bacterium B3_TA06</name>
    <dbReference type="NCBI Taxonomy" id="2012487"/>
    <lineage>
        <taxon>Bacteria</taxon>
        <taxon>Bacteria division TA06</taxon>
    </lineage>
</organism>
<dbReference type="GO" id="GO:0015628">
    <property type="term" value="P:protein secretion by the type II secretion system"/>
    <property type="evidence" value="ECO:0007669"/>
    <property type="project" value="TreeGrafter"/>
</dbReference>
<sequence length="109" mass="12004">MMKRVSREGVVLVILATVLGVGILIGVVRHGARSEIKLEAVSHAPMRIHLNQATAEDLSRLPGIGPELASRIILYREEHGDFLHPDSLLNVRGIGEAKLREIKPYLEVP</sequence>
<comment type="caution">
    <text evidence="3">The sequence shown here is derived from an EMBL/GenBank/DDBJ whole genome shotgun (WGS) entry which is preliminary data.</text>
</comment>
<dbReference type="GO" id="GO:0015627">
    <property type="term" value="C:type II protein secretion system complex"/>
    <property type="evidence" value="ECO:0007669"/>
    <property type="project" value="TreeGrafter"/>
</dbReference>
<dbReference type="SMART" id="SM00278">
    <property type="entry name" value="HhH1"/>
    <property type="match status" value="2"/>
</dbReference>
<dbReference type="GO" id="GO:0003677">
    <property type="term" value="F:DNA binding"/>
    <property type="evidence" value="ECO:0007669"/>
    <property type="project" value="InterPro"/>
</dbReference>
<dbReference type="InterPro" id="IPR010994">
    <property type="entry name" value="RuvA_2-like"/>
</dbReference>